<sequence length="535" mass="59665">MNLQAILRTNASFPYVLIHRFHFSSLPSRTSSIAYSPHYSPFSSSSSSSSQWFSILRIAIATADLPLGKSVHARIIRSSRDPDRFLINNLITMYSKCGSLSSARCLFDKSPDRDLVTWNSILAAFAQSAGSEAESIQEGFNLFRRLREFFVSTSRLTLAPVLKLCLLSGYVWASEAVHGYAVKIGLEWDVFVSGALVNIYSKFGLIGHARALFDRMPEKDVVLWNVMLRAYVEKGLGEEALLLFSAFHRSGLHPDDVSMRCVFAGINKVVSDIGKKHVEQIQAYATKLSFYDDDSDVFLWNKTLSEYIYEGENWVAIECFINMVRSRIEYDHVTLVVILSAIAGTNDLKLGLQVHGVAVKSGFDNVASVGNSLINMYSKAGSLHFARKVFNYMEEVDLISWNTIISSCEQSGLEDESVKLFSGLLYDGLRPDQFTVASVLGACSSLKEGLYLTEQIHVHAIKTGITADKFVSTALIDIYSKNGKMKEAETLFKNKSNFFDTLRDLGLSRVAIANCAPKGTKELSKLIHFICQFFF</sequence>
<dbReference type="NCBIfam" id="TIGR00756">
    <property type="entry name" value="PPR"/>
    <property type="match status" value="2"/>
</dbReference>
<dbReference type="AlphaFoldDB" id="A0A978V7K9"/>
<feature type="repeat" description="PPR" evidence="2">
    <location>
        <begin position="220"/>
        <end position="254"/>
    </location>
</feature>
<proteinExistence type="predicted"/>
<evidence type="ECO:0000256" key="1">
    <source>
        <dbReference type="ARBA" id="ARBA00022737"/>
    </source>
</evidence>
<dbReference type="Proteomes" id="UP000813462">
    <property type="component" value="Unassembled WGS sequence"/>
</dbReference>
<reference evidence="3" key="1">
    <citation type="journal article" date="2021" name="Front. Plant Sci.">
        <title>Chromosome-Scale Genome Assembly for Chinese Sour Jujube and Insights Into Its Genome Evolution and Domestication Signature.</title>
        <authorList>
            <person name="Shen L.-Y."/>
            <person name="Luo H."/>
            <person name="Wang X.-L."/>
            <person name="Wang X.-M."/>
            <person name="Qiu X.-J."/>
            <person name="Liu H."/>
            <person name="Zhou S.-S."/>
            <person name="Jia K.-H."/>
            <person name="Nie S."/>
            <person name="Bao Y.-T."/>
            <person name="Zhang R.-G."/>
            <person name="Yun Q.-Z."/>
            <person name="Chai Y.-H."/>
            <person name="Lu J.-Y."/>
            <person name="Li Y."/>
            <person name="Zhao S.-W."/>
            <person name="Mao J.-F."/>
            <person name="Jia S.-G."/>
            <person name="Mao Y.-M."/>
        </authorList>
    </citation>
    <scope>NUCLEOTIDE SEQUENCE</scope>
    <source>
        <strain evidence="3">AT0</strain>
        <tissue evidence="3">Leaf</tissue>
    </source>
</reference>
<dbReference type="PROSITE" id="PS51375">
    <property type="entry name" value="PPR"/>
    <property type="match status" value="2"/>
</dbReference>
<accession>A0A978V7K9</accession>
<feature type="repeat" description="PPR" evidence="2">
    <location>
        <begin position="397"/>
        <end position="431"/>
    </location>
</feature>
<evidence type="ECO:0000313" key="3">
    <source>
        <dbReference type="EMBL" id="KAH7523894.1"/>
    </source>
</evidence>
<dbReference type="FunFam" id="1.25.40.10:FF:000285">
    <property type="entry name" value="Pentatricopeptide repeat-containing protein, chloroplastic"/>
    <property type="match status" value="1"/>
</dbReference>
<evidence type="ECO:0008006" key="5">
    <source>
        <dbReference type="Google" id="ProtNLM"/>
    </source>
</evidence>
<dbReference type="PANTHER" id="PTHR47926">
    <property type="entry name" value="PENTATRICOPEPTIDE REPEAT-CONTAINING PROTEIN"/>
    <property type="match status" value="1"/>
</dbReference>
<dbReference type="Pfam" id="PF01535">
    <property type="entry name" value="PPR"/>
    <property type="match status" value="4"/>
</dbReference>
<evidence type="ECO:0000256" key="2">
    <source>
        <dbReference type="PROSITE-ProRule" id="PRU00708"/>
    </source>
</evidence>
<keyword evidence="1" id="KW-0677">Repeat</keyword>
<dbReference type="EMBL" id="JAEACU010000006">
    <property type="protein sequence ID" value="KAH7523894.1"/>
    <property type="molecule type" value="Genomic_DNA"/>
</dbReference>
<protein>
    <recommendedName>
        <fullName evidence="5">Pentatricopeptide repeat-containing protein At4g33170-like</fullName>
    </recommendedName>
</protein>
<dbReference type="InterPro" id="IPR002885">
    <property type="entry name" value="PPR_rpt"/>
</dbReference>
<dbReference type="Pfam" id="PF13041">
    <property type="entry name" value="PPR_2"/>
    <property type="match status" value="1"/>
</dbReference>
<dbReference type="InterPro" id="IPR046960">
    <property type="entry name" value="PPR_At4g14850-like_plant"/>
</dbReference>
<name>A0A978V7K9_ZIZJJ</name>
<dbReference type="GO" id="GO:0009451">
    <property type="term" value="P:RNA modification"/>
    <property type="evidence" value="ECO:0007669"/>
    <property type="project" value="InterPro"/>
</dbReference>
<gene>
    <name evidence="3" type="ORF">FEM48_Zijuj06G0060500</name>
</gene>
<evidence type="ECO:0000313" key="4">
    <source>
        <dbReference type="Proteomes" id="UP000813462"/>
    </source>
</evidence>
<comment type="caution">
    <text evidence="3">The sequence shown here is derived from an EMBL/GenBank/DDBJ whole genome shotgun (WGS) entry which is preliminary data.</text>
</comment>
<dbReference type="InterPro" id="IPR011990">
    <property type="entry name" value="TPR-like_helical_dom_sf"/>
</dbReference>
<dbReference type="Gene3D" id="1.25.40.10">
    <property type="entry name" value="Tetratricopeptide repeat domain"/>
    <property type="match status" value="3"/>
</dbReference>
<dbReference type="PANTHER" id="PTHR47926:SF347">
    <property type="entry name" value="PENTATRICOPEPTIDE REPEAT-CONTAINING PROTEIN"/>
    <property type="match status" value="1"/>
</dbReference>
<organism evidence="3 4">
    <name type="scientific">Ziziphus jujuba var. spinosa</name>
    <dbReference type="NCBI Taxonomy" id="714518"/>
    <lineage>
        <taxon>Eukaryota</taxon>
        <taxon>Viridiplantae</taxon>
        <taxon>Streptophyta</taxon>
        <taxon>Embryophyta</taxon>
        <taxon>Tracheophyta</taxon>
        <taxon>Spermatophyta</taxon>
        <taxon>Magnoliopsida</taxon>
        <taxon>eudicotyledons</taxon>
        <taxon>Gunneridae</taxon>
        <taxon>Pentapetalae</taxon>
        <taxon>rosids</taxon>
        <taxon>fabids</taxon>
        <taxon>Rosales</taxon>
        <taxon>Rhamnaceae</taxon>
        <taxon>Paliureae</taxon>
        <taxon>Ziziphus</taxon>
    </lineage>
</organism>
<dbReference type="GO" id="GO:0003723">
    <property type="term" value="F:RNA binding"/>
    <property type="evidence" value="ECO:0007669"/>
    <property type="project" value="InterPro"/>
</dbReference>
<dbReference type="FunFam" id="1.25.40.10:FF:001086">
    <property type="entry name" value="Pentatricopeptide repeat-containing protein At4g33170"/>
    <property type="match status" value="1"/>
</dbReference>